<sequence length="196" mass="20613">MPTHFPRASALTSPRSSSNPLWRRKKALALVSRTCALVVAASVVAGCAMPKHTDASAPPTDPYNPAATQLLDDTQWALTSWTDASGQPRAIPYAGENNAQPLTLDFSTANGRRQASGFSGCNRFAGAYELKNGKLTFGPLAGTRMACVSGAGAALERPYLDALARVAKSGVQMNPPQALQLTLDDGQVLTFAPRGK</sequence>
<keyword evidence="3" id="KW-1185">Reference proteome</keyword>
<dbReference type="PANTHER" id="PTHR35535:SF2">
    <property type="entry name" value="DUF306 DOMAIN-CONTAINING PROTEIN"/>
    <property type="match status" value="1"/>
</dbReference>
<dbReference type="PANTHER" id="PTHR35535">
    <property type="entry name" value="HEAT SHOCK PROTEIN HSLJ"/>
    <property type="match status" value="1"/>
</dbReference>
<dbReference type="Gene3D" id="2.40.128.270">
    <property type="match status" value="1"/>
</dbReference>
<proteinExistence type="predicted"/>
<dbReference type="InterPro" id="IPR005184">
    <property type="entry name" value="DUF306_Meta_HslJ"/>
</dbReference>
<comment type="caution">
    <text evidence="2">The sequence shown here is derived from an EMBL/GenBank/DDBJ whole genome shotgun (WGS) entry which is preliminary data.</text>
</comment>
<organism evidence="2 3">
    <name type="scientific">Caballeronia zhejiangensis</name>
    <dbReference type="NCBI Taxonomy" id="871203"/>
    <lineage>
        <taxon>Bacteria</taxon>
        <taxon>Pseudomonadati</taxon>
        <taxon>Pseudomonadota</taxon>
        <taxon>Betaproteobacteria</taxon>
        <taxon>Burkholderiales</taxon>
        <taxon>Burkholderiaceae</taxon>
        <taxon>Caballeronia</taxon>
    </lineage>
</organism>
<evidence type="ECO:0000313" key="2">
    <source>
        <dbReference type="EMBL" id="KDR31578.1"/>
    </source>
</evidence>
<dbReference type="RefSeq" id="WP_152563192.1">
    <property type="nucleotide sequence ID" value="NZ_JFHD01000005.1"/>
</dbReference>
<evidence type="ECO:0000259" key="1">
    <source>
        <dbReference type="Pfam" id="PF03724"/>
    </source>
</evidence>
<accession>A0A656QNY6</accession>
<evidence type="ECO:0000313" key="3">
    <source>
        <dbReference type="Proteomes" id="UP000027451"/>
    </source>
</evidence>
<dbReference type="Proteomes" id="UP000027451">
    <property type="component" value="Unassembled WGS sequence"/>
</dbReference>
<protein>
    <submittedName>
        <fullName evidence="2">Heat-shock protein</fullName>
    </submittedName>
</protein>
<dbReference type="AlphaFoldDB" id="A0A656QNY6"/>
<feature type="domain" description="DUF306" evidence="1">
    <location>
        <begin position="69"/>
        <end position="191"/>
    </location>
</feature>
<dbReference type="Pfam" id="PF03724">
    <property type="entry name" value="META"/>
    <property type="match status" value="1"/>
</dbReference>
<dbReference type="InterPro" id="IPR038670">
    <property type="entry name" value="HslJ-like_sf"/>
</dbReference>
<gene>
    <name evidence="2" type="ORF">BG60_29265</name>
</gene>
<dbReference type="EMBL" id="JFHD01000005">
    <property type="protein sequence ID" value="KDR31578.1"/>
    <property type="molecule type" value="Genomic_DNA"/>
</dbReference>
<dbReference type="InterPro" id="IPR053147">
    <property type="entry name" value="Hsp_HslJ-like"/>
</dbReference>
<name>A0A656QNY6_9BURK</name>
<reference evidence="2 3" key="1">
    <citation type="submission" date="2014-03" db="EMBL/GenBank/DDBJ databases">
        <title>Draft Genome Sequences of Four Burkholderia Strains.</title>
        <authorList>
            <person name="Liu X.Y."/>
            <person name="Li C.X."/>
            <person name="Xu J.H."/>
        </authorList>
    </citation>
    <scope>NUCLEOTIDE SEQUENCE [LARGE SCALE GENOMIC DNA]</scope>
    <source>
        <strain evidence="2 3">OP-1</strain>
    </source>
</reference>